<dbReference type="Proteomes" id="UP000029964">
    <property type="component" value="Unassembled WGS sequence"/>
</dbReference>
<dbReference type="EMBL" id="JPKY01000068">
    <property type="protein sequence ID" value="KFH43501.1"/>
    <property type="molecule type" value="Genomic_DNA"/>
</dbReference>
<evidence type="ECO:0000313" key="6">
    <source>
        <dbReference type="Proteomes" id="UP000029964"/>
    </source>
</evidence>
<keyword evidence="2" id="KW-0863">Zinc-finger</keyword>
<accession>A0A086T2B9</accession>
<dbReference type="HOGENOM" id="CLU_041470_0_0_1"/>
<dbReference type="Gene3D" id="6.10.140.2220">
    <property type="match status" value="1"/>
</dbReference>
<dbReference type="SUPFAM" id="SSF144232">
    <property type="entry name" value="HIT/MYND zinc finger-like"/>
    <property type="match status" value="1"/>
</dbReference>
<dbReference type="AlphaFoldDB" id="A0A086T2B9"/>
<dbReference type="InterPro" id="IPR002893">
    <property type="entry name" value="Znf_MYND"/>
</dbReference>
<evidence type="ECO:0000256" key="2">
    <source>
        <dbReference type="ARBA" id="ARBA00022771"/>
    </source>
</evidence>
<sequence>MPLIIRRDGVKRCAACLAIYYCGRECQVADRPEYKVPCNLIKKSRQHLQSEYEKLRDMPAGFLTPDRVFETCVGRFWCVVETRPYMRARYHLVDTLLLSHGTAGGPVDVVQEALDHLLDMLRLCHSDNMGLRQLVPALYMRLGRYQEAYDFIKWYATTGNESDYDWGNMDLPFLDVKDADVLETPPAKLAERFANPSHVSALVLLKVRVLLGLRIIQKTRVALGGTVPAEKIVDLIRAQLVSSGGGSSSILPKRSDILLASPEETTRITDALQRQIKELYDAAQETNPHFWHLLTENPDAGALQRPTEACTMGSRDEALLLVGYSYALWYETPRAVDMLRGLGKA</sequence>
<name>A0A086T2B9_HAPC1</name>
<comment type="caution">
    <text evidence="5">The sequence shown here is derived from an EMBL/GenBank/DDBJ whole genome shotgun (WGS) entry which is preliminary data.</text>
</comment>
<reference evidence="6" key="1">
    <citation type="journal article" date="2014" name="Genome Announc.">
        <title>Genome sequence and annotation of Acremonium chrysogenum, producer of the beta-lactam antibiotic cephalosporin C.</title>
        <authorList>
            <person name="Terfehr D."/>
            <person name="Dahlmann T.A."/>
            <person name="Specht T."/>
            <person name="Zadra I."/>
            <person name="Kuernsteiner H."/>
            <person name="Kueck U."/>
        </authorList>
    </citation>
    <scope>NUCLEOTIDE SEQUENCE [LARGE SCALE GENOMIC DNA]</scope>
    <source>
        <strain evidence="6">ATCC 11550 / CBS 779.69 / DSM 880 / IAM 14645 / JCM 23072 / IMI 49137</strain>
    </source>
</reference>
<keyword evidence="1" id="KW-0479">Metal-binding</keyword>
<evidence type="ECO:0000256" key="3">
    <source>
        <dbReference type="ARBA" id="ARBA00022833"/>
    </source>
</evidence>
<feature type="domain" description="MYND-type" evidence="4">
    <location>
        <begin position="10"/>
        <end position="38"/>
    </location>
</feature>
<organism evidence="5 6">
    <name type="scientific">Hapsidospora chrysogenum (strain ATCC 11550 / CBS 779.69 / DSM 880 / IAM 14645 / JCM 23072 / IMI 49137)</name>
    <name type="common">Acremonium chrysogenum</name>
    <dbReference type="NCBI Taxonomy" id="857340"/>
    <lineage>
        <taxon>Eukaryota</taxon>
        <taxon>Fungi</taxon>
        <taxon>Dikarya</taxon>
        <taxon>Ascomycota</taxon>
        <taxon>Pezizomycotina</taxon>
        <taxon>Sordariomycetes</taxon>
        <taxon>Hypocreomycetidae</taxon>
        <taxon>Hypocreales</taxon>
        <taxon>Bionectriaceae</taxon>
        <taxon>Hapsidospora</taxon>
    </lineage>
</organism>
<evidence type="ECO:0000259" key="4">
    <source>
        <dbReference type="Pfam" id="PF01753"/>
    </source>
</evidence>
<protein>
    <submittedName>
        <fullName evidence="5">Zinc finger MYND domain-containing protein-like protein</fullName>
    </submittedName>
</protein>
<keyword evidence="6" id="KW-1185">Reference proteome</keyword>
<keyword evidence="3" id="KW-0862">Zinc</keyword>
<evidence type="ECO:0000313" key="5">
    <source>
        <dbReference type="EMBL" id="KFH43501.1"/>
    </source>
</evidence>
<dbReference type="Pfam" id="PF01753">
    <property type="entry name" value="zf-MYND"/>
    <property type="match status" value="1"/>
</dbReference>
<dbReference type="STRING" id="857340.A0A086T2B9"/>
<dbReference type="OrthoDB" id="5952526at2759"/>
<dbReference type="GO" id="GO:0008270">
    <property type="term" value="F:zinc ion binding"/>
    <property type="evidence" value="ECO:0007669"/>
    <property type="project" value="UniProtKB-KW"/>
</dbReference>
<evidence type="ECO:0000256" key="1">
    <source>
        <dbReference type="ARBA" id="ARBA00022723"/>
    </source>
</evidence>
<proteinExistence type="predicted"/>
<gene>
    <name evidence="5" type="ORF">ACRE_057730</name>
</gene>